<reference evidence="5" key="2">
    <citation type="submission" date="2023-05" db="EMBL/GenBank/DDBJ databases">
        <authorList>
            <consortium name="Lawrence Berkeley National Laboratory"/>
            <person name="Steindorff A."/>
            <person name="Hensen N."/>
            <person name="Bonometti L."/>
            <person name="Westerberg I."/>
            <person name="Brannstrom I.O."/>
            <person name="Guillou S."/>
            <person name="Cros-Aarteil S."/>
            <person name="Calhoun S."/>
            <person name="Haridas S."/>
            <person name="Kuo A."/>
            <person name="Mondo S."/>
            <person name="Pangilinan J."/>
            <person name="Riley R."/>
            <person name="Labutti K."/>
            <person name="Andreopoulos B."/>
            <person name="Lipzen A."/>
            <person name="Chen C."/>
            <person name="Yanf M."/>
            <person name="Daum C."/>
            <person name="Ng V."/>
            <person name="Clum A."/>
            <person name="Ohm R."/>
            <person name="Martin F."/>
            <person name="Silar P."/>
            <person name="Natvig D."/>
            <person name="Lalanne C."/>
            <person name="Gautier V."/>
            <person name="Ament-Velasquez S.L."/>
            <person name="Kruys A."/>
            <person name="Hutchinson M.I."/>
            <person name="Powell A.J."/>
            <person name="Barry K."/>
            <person name="Miller A.N."/>
            <person name="Grigoriev I.V."/>
            <person name="Debuchy R."/>
            <person name="Gladieux P."/>
            <person name="Thoren M.H."/>
            <person name="Johannesson H."/>
        </authorList>
    </citation>
    <scope>NUCLEOTIDE SEQUENCE</scope>
    <source>
        <strain evidence="5">PSN309</strain>
    </source>
</reference>
<dbReference type="GO" id="GO:0016614">
    <property type="term" value="F:oxidoreductase activity, acting on CH-OH group of donors"/>
    <property type="evidence" value="ECO:0007669"/>
    <property type="project" value="InterPro"/>
</dbReference>
<feature type="domain" description="Glucose-methanol-choline oxidoreductase N-terminal" evidence="4">
    <location>
        <begin position="311"/>
        <end position="325"/>
    </location>
</feature>
<keyword evidence="3" id="KW-0732">Signal</keyword>
<gene>
    <name evidence="5" type="ORF">QBC35DRAFT_495139</name>
</gene>
<dbReference type="Proteomes" id="UP001302126">
    <property type="component" value="Unassembled WGS sequence"/>
</dbReference>
<dbReference type="Gene3D" id="3.50.50.60">
    <property type="entry name" value="FAD/NAD(P)-binding domain"/>
    <property type="match status" value="1"/>
</dbReference>
<feature type="chain" id="PRO_5042819971" evidence="3">
    <location>
        <begin position="18"/>
        <end position="628"/>
    </location>
</feature>
<comment type="cofactor">
    <cofactor evidence="2">
        <name>FAD</name>
        <dbReference type="ChEBI" id="CHEBI:57692"/>
    </cofactor>
</comment>
<dbReference type="InterPro" id="IPR007867">
    <property type="entry name" value="GMC_OxRtase_C"/>
</dbReference>
<dbReference type="PROSITE" id="PS00624">
    <property type="entry name" value="GMC_OXRED_2"/>
    <property type="match status" value="1"/>
</dbReference>
<dbReference type="EMBL" id="MU864382">
    <property type="protein sequence ID" value="KAK4188931.1"/>
    <property type="molecule type" value="Genomic_DNA"/>
</dbReference>
<comment type="caution">
    <text evidence="5">The sequence shown here is derived from an EMBL/GenBank/DDBJ whole genome shotgun (WGS) entry which is preliminary data.</text>
</comment>
<dbReference type="Gene3D" id="3.30.560.10">
    <property type="entry name" value="Glucose Oxidase, domain 3"/>
    <property type="match status" value="1"/>
</dbReference>
<comment type="similarity">
    <text evidence="1">Belongs to the GMC oxidoreductase family.</text>
</comment>
<dbReference type="PANTHER" id="PTHR11552">
    <property type="entry name" value="GLUCOSE-METHANOL-CHOLINE GMC OXIDOREDUCTASE"/>
    <property type="match status" value="1"/>
</dbReference>
<evidence type="ECO:0000313" key="5">
    <source>
        <dbReference type="EMBL" id="KAK4188931.1"/>
    </source>
</evidence>
<feature type="signal peptide" evidence="3">
    <location>
        <begin position="1"/>
        <end position="17"/>
    </location>
</feature>
<dbReference type="GO" id="GO:0044550">
    <property type="term" value="P:secondary metabolite biosynthetic process"/>
    <property type="evidence" value="ECO:0007669"/>
    <property type="project" value="TreeGrafter"/>
</dbReference>
<keyword evidence="2" id="KW-0285">Flavoprotein</keyword>
<dbReference type="InterPro" id="IPR012132">
    <property type="entry name" value="GMC_OxRdtase"/>
</dbReference>
<proteinExistence type="inferred from homology"/>
<accession>A0AAN7AHL5</accession>
<dbReference type="AlphaFoldDB" id="A0AAN7AHL5"/>
<dbReference type="Pfam" id="PF00732">
    <property type="entry name" value="GMC_oxred_N"/>
    <property type="match status" value="2"/>
</dbReference>
<evidence type="ECO:0000259" key="4">
    <source>
        <dbReference type="PROSITE" id="PS00624"/>
    </source>
</evidence>
<dbReference type="InterPro" id="IPR036188">
    <property type="entry name" value="FAD/NAD-bd_sf"/>
</dbReference>
<keyword evidence="2" id="KW-0274">FAD</keyword>
<evidence type="ECO:0000256" key="1">
    <source>
        <dbReference type="ARBA" id="ARBA00010790"/>
    </source>
</evidence>
<name>A0AAN7AHL5_9PEZI</name>
<dbReference type="PIRSF" id="PIRSF000137">
    <property type="entry name" value="Alcohol_oxidase"/>
    <property type="match status" value="1"/>
</dbReference>
<keyword evidence="6" id="KW-1185">Reference proteome</keyword>
<protein>
    <submittedName>
        <fullName evidence="5">Pyranose dehydrogenase</fullName>
    </submittedName>
</protein>
<dbReference type="PANTHER" id="PTHR11552:SF115">
    <property type="entry name" value="DEHYDROGENASE XPTC-RELATED"/>
    <property type="match status" value="1"/>
</dbReference>
<evidence type="ECO:0000256" key="2">
    <source>
        <dbReference type="PIRSR" id="PIRSR000137-2"/>
    </source>
</evidence>
<feature type="binding site" evidence="2">
    <location>
        <position position="271"/>
    </location>
    <ligand>
        <name>FAD</name>
        <dbReference type="ChEBI" id="CHEBI:57692"/>
    </ligand>
</feature>
<dbReference type="GO" id="GO:0050660">
    <property type="term" value="F:flavin adenine dinucleotide binding"/>
    <property type="evidence" value="ECO:0007669"/>
    <property type="project" value="InterPro"/>
</dbReference>
<dbReference type="SUPFAM" id="SSF54373">
    <property type="entry name" value="FAD-linked reductases, C-terminal domain"/>
    <property type="match status" value="1"/>
</dbReference>
<dbReference type="Pfam" id="PF05199">
    <property type="entry name" value="GMC_oxred_C"/>
    <property type="match status" value="1"/>
</dbReference>
<organism evidence="5 6">
    <name type="scientific">Podospora australis</name>
    <dbReference type="NCBI Taxonomy" id="1536484"/>
    <lineage>
        <taxon>Eukaryota</taxon>
        <taxon>Fungi</taxon>
        <taxon>Dikarya</taxon>
        <taxon>Ascomycota</taxon>
        <taxon>Pezizomycotina</taxon>
        <taxon>Sordariomycetes</taxon>
        <taxon>Sordariomycetidae</taxon>
        <taxon>Sordariales</taxon>
        <taxon>Podosporaceae</taxon>
        <taxon>Podospora</taxon>
    </lineage>
</organism>
<evidence type="ECO:0000256" key="3">
    <source>
        <dbReference type="SAM" id="SignalP"/>
    </source>
</evidence>
<dbReference type="InterPro" id="IPR000172">
    <property type="entry name" value="GMC_OxRdtase_N"/>
</dbReference>
<reference evidence="5" key="1">
    <citation type="journal article" date="2023" name="Mol. Phylogenet. Evol.">
        <title>Genome-scale phylogeny and comparative genomics of the fungal order Sordariales.</title>
        <authorList>
            <person name="Hensen N."/>
            <person name="Bonometti L."/>
            <person name="Westerberg I."/>
            <person name="Brannstrom I.O."/>
            <person name="Guillou S."/>
            <person name="Cros-Aarteil S."/>
            <person name="Calhoun S."/>
            <person name="Haridas S."/>
            <person name="Kuo A."/>
            <person name="Mondo S."/>
            <person name="Pangilinan J."/>
            <person name="Riley R."/>
            <person name="LaButti K."/>
            <person name="Andreopoulos B."/>
            <person name="Lipzen A."/>
            <person name="Chen C."/>
            <person name="Yan M."/>
            <person name="Daum C."/>
            <person name="Ng V."/>
            <person name="Clum A."/>
            <person name="Steindorff A."/>
            <person name="Ohm R.A."/>
            <person name="Martin F."/>
            <person name="Silar P."/>
            <person name="Natvig D.O."/>
            <person name="Lalanne C."/>
            <person name="Gautier V."/>
            <person name="Ament-Velasquez S.L."/>
            <person name="Kruys A."/>
            <person name="Hutchinson M.I."/>
            <person name="Powell A.J."/>
            <person name="Barry K."/>
            <person name="Miller A.N."/>
            <person name="Grigoriev I.V."/>
            <person name="Debuchy R."/>
            <person name="Gladieux P."/>
            <person name="Hiltunen Thoren M."/>
            <person name="Johannesson H."/>
        </authorList>
    </citation>
    <scope>NUCLEOTIDE SEQUENCE</scope>
    <source>
        <strain evidence="5">PSN309</strain>
    </source>
</reference>
<evidence type="ECO:0000313" key="6">
    <source>
        <dbReference type="Proteomes" id="UP001302126"/>
    </source>
</evidence>
<sequence>MHIPLLALGLLSRLVASIPISESIAHSTILARAGDLRSEYDYIIVGGGTAGLTVADRLTENGRYSVLVLERGIFRNSTFVTTVGMGFFGILDPENLYNITSLPQPNLNGRTIAVLAGNLLGGSSGVNGMQVVRGQKEDYDRWGEYFGKRSEWSWDGLLPYFKKAWNFHPPSPAITNQFGIKYDTRFWGNSSKVHASFPNFNYPFLKTELAAFGDIPGIKFSPDSGAGETGAYWHPSSIDPSTILRSFARPGHWDGIEAARSNYHTLTGQRVLNVVFQGKKATGVRFTSADATTQAGARTVRAKKEVIIAAGTIHTPQILQASGVGPKALLQQAGINLVADLPGVGSNFQDQSFNVGGSFNMTKFNAWPFQDALFNNATFMAEARAEFEANRTGPLSVASGNAGAWIPLPVVSPSRWREIATRYENQNPAAYLPAGTDKTVVAGYKAQILANAKAMRSRDSASMNWFLRGSYQEGALVYLHPASRGTVFLDPANPFFGPPRVDYRALTNPIDVDVLVEFTHFVRRFFRESRLKNYDPVELLPGTQAQTAQQITDWIKQTMIPSCFHPIGTASMLPLSLGGVVDEKLRVYGVQGLSVVDASVIPDSPGSYTQQTVYAIAEKAADLIKARS</sequence>
<dbReference type="SUPFAM" id="SSF51905">
    <property type="entry name" value="FAD/NAD(P)-binding domain"/>
    <property type="match status" value="1"/>
</dbReference>